<reference evidence="2" key="1">
    <citation type="submission" date="2020-01" db="EMBL/GenBank/DDBJ databases">
        <title>Genome sequence of Kobresia littledalei, the first chromosome-level genome in the family Cyperaceae.</title>
        <authorList>
            <person name="Qu G."/>
        </authorList>
    </citation>
    <scope>NUCLEOTIDE SEQUENCE</scope>
    <source>
        <strain evidence="2">C.B.Clarke</strain>
        <tissue evidence="2">Leaf</tissue>
    </source>
</reference>
<evidence type="ECO:0000313" key="2">
    <source>
        <dbReference type="EMBL" id="KAF3322822.1"/>
    </source>
</evidence>
<dbReference type="GO" id="GO:0009694">
    <property type="term" value="P:jasmonic acid metabolic process"/>
    <property type="evidence" value="ECO:0007669"/>
    <property type="project" value="TreeGrafter"/>
</dbReference>
<protein>
    <submittedName>
        <fullName evidence="2">Salicylic acid-binding protein 2-like protein</fullName>
    </submittedName>
</protein>
<proteinExistence type="predicted"/>
<dbReference type="SUPFAM" id="SSF53474">
    <property type="entry name" value="alpha/beta-Hydrolases"/>
    <property type="match status" value="1"/>
</dbReference>
<evidence type="ECO:0000259" key="1">
    <source>
        <dbReference type="Pfam" id="PF12697"/>
    </source>
</evidence>
<dbReference type="Pfam" id="PF12697">
    <property type="entry name" value="Abhydrolase_6"/>
    <property type="match status" value="1"/>
</dbReference>
<evidence type="ECO:0000313" key="3">
    <source>
        <dbReference type="Proteomes" id="UP000623129"/>
    </source>
</evidence>
<dbReference type="GO" id="GO:0080030">
    <property type="term" value="F:methyl indole-3-acetate esterase activity"/>
    <property type="evidence" value="ECO:0007669"/>
    <property type="project" value="TreeGrafter"/>
</dbReference>
<dbReference type="InterPro" id="IPR029058">
    <property type="entry name" value="AB_hydrolase_fold"/>
</dbReference>
<comment type="caution">
    <text evidence="2">The sequence shown here is derived from an EMBL/GenBank/DDBJ whole genome shotgun (WGS) entry which is preliminary data.</text>
</comment>
<dbReference type="Gene3D" id="3.40.50.1820">
    <property type="entry name" value="alpha/beta hydrolase"/>
    <property type="match status" value="1"/>
</dbReference>
<keyword evidence="3" id="KW-1185">Reference proteome</keyword>
<dbReference type="GO" id="GO:0009696">
    <property type="term" value="P:salicylic acid metabolic process"/>
    <property type="evidence" value="ECO:0007669"/>
    <property type="project" value="TreeGrafter"/>
</dbReference>
<dbReference type="Proteomes" id="UP000623129">
    <property type="component" value="Unassembled WGS sequence"/>
</dbReference>
<dbReference type="InterPro" id="IPR045889">
    <property type="entry name" value="MES/HNL"/>
</dbReference>
<dbReference type="FunFam" id="3.40.50.1820:FF:000051">
    <property type="entry name" value="(S)-hydroxynitrile lyase"/>
    <property type="match status" value="1"/>
</dbReference>
<dbReference type="PANTHER" id="PTHR10992:SF943">
    <property type="entry name" value="METHYLESTERASE 10"/>
    <property type="match status" value="1"/>
</dbReference>
<sequence>MASLLFQSPPQGPQLYPKPNILLSKTNTNPLLTLRRKPPPNCTKQDHPTPSLRHFVLVHGMCHGGWAWYKLATLLSGAGHHVTAPDLAACGLHPKRLDEVNTFEEYCEPLMEVMEAVPANERVVLVGHSYGGTPVSLAMERYPHKIAVAVFISAAMPSSTNSLADITKELYKEGRTKDMMDSKAVYGGEGDNIVLRSFTFGPKHLRAIYYHLCAPEDVTLAMMLLREGKPFFDSSVTRDDFVTAGKHGSVSRVYVVCNQDRSILPETQKWLVEMSPGTELLELDGADHMPMLSKPKELFSLLVDISDRYQ</sequence>
<dbReference type="InterPro" id="IPR000073">
    <property type="entry name" value="AB_hydrolase_1"/>
</dbReference>
<dbReference type="PANTHER" id="PTHR10992">
    <property type="entry name" value="METHYLESTERASE FAMILY MEMBER"/>
    <property type="match status" value="1"/>
</dbReference>
<name>A0A833QJI4_9POAL</name>
<dbReference type="GO" id="GO:0080032">
    <property type="term" value="F:methyl jasmonate esterase activity"/>
    <property type="evidence" value="ECO:0007669"/>
    <property type="project" value="TreeGrafter"/>
</dbReference>
<gene>
    <name evidence="2" type="ORF">FCM35_KLT12811</name>
</gene>
<accession>A0A833QJI4</accession>
<dbReference type="EMBL" id="SWLB01000024">
    <property type="protein sequence ID" value="KAF3322822.1"/>
    <property type="molecule type" value="Genomic_DNA"/>
</dbReference>
<dbReference type="GO" id="GO:0080031">
    <property type="term" value="F:methyl salicylate esterase activity"/>
    <property type="evidence" value="ECO:0007669"/>
    <property type="project" value="TreeGrafter"/>
</dbReference>
<organism evidence="2 3">
    <name type="scientific">Carex littledalei</name>
    <dbReference type="NCBI Taxonomy" id="544730"/>
    <lineage>
        <taxon>Eukaryota</taxon>
        <taxon>Viridiplantae</taxon>
        <taxon>Streptophyta</taxon>
        <taxon>Embryophyta</taxon>
        <taxon>Tracheophyta</taxon>
        <taxon>Spermatophyta</taxon>
        <taxon>Magnoliopsida</taxon>
        <taxon>Liliopsida</taxon>
        <taxon>Poales</taxon>
        <taxon>Cyperaceae</taxon>
        <taxon>Cyperoideae</taxon>
        <taxon>Cariceae</taxon>
        <taxon>Carex</taxon>
        <taxon>Carex subgen. Euthyceras</taxon>
    </lineage>
</organism>
<feature type="domain" description="AB hydrolase-1" evidence="1">
    <location>
        <begin position="55"/>
        <end position="299"/>
    </location>
</feature>
<dbReference type="OrthoDB" id="408373at2759"/>
<dbReference type="AlphaFoldDB" id="A0A833QJI4"/>